<keyword evidence="3" id="KW-1185">Reference proteome</keyword>
<dbReference type="AlphaFoldDB" id="A0A176W813"/>
<feature type="region of interest" description="Disordered" evidence="1">
    <location>
        <begin position="123"/>
        <end position="148"/>
    </location>
</feature>
<protein>
    <submittedName>
        <fullName evidence="2">Uncharacterized protein</fullName>
    </submittedName>
</protein>
<proteinExistence type="predicted"/>
<dbReference type="Proteomes" id="UP000077202">
    <property type="component" value="Unassembled WGS sequence"/>
</dbReference>
<name>A0A176W813_MARPO</name>
<evidence type="ECO:0000313" key="3">
    <source>
        <dbReference type="Proteomes" id="UP000077202"/>
    </source>
</evidence>
<accession>A0A176W813</accession>
<sequence>MIELAARTLPSWANLSSRTNVPYADTRDHHQPQHFCSPSRFSSSQRAFVGQACITSVRRLRTEACMNLNQCTAKLPERPDGCVKDMYYWHDIRFTASSSKRHQTQFNSSVRSLSTRNSVSLNFEADRSSHPPQGKAEKRKTSPEFFDGRKAELRSNELQRQPARTGVPLSSCLSAAYGMRMLAGMRENDKSACVPALR</sequence>
<reference evidence="2" key="1">
    <citation type="submission" date="2016-03" db="EMBL/GenBank/DDBJ databases">
        <title>Mechanisms controlling the formation of the plant cell surface in tip-growing cells are functionally conserved among land plants.</title>
        <authorList>
            <person name="Honkanen S."/>
            <person name="Jones V.A."/>
            <person name="Morieri G."/>
            <person name="Champion C."/>
            <person name="Hetherington A.J."/>
            <person name="Kelly S."/>
            <person name="Saint-Marcoux D."/>
            <person name="Proust H."/>
            <person name="Prescott H."/>
            <person name="Dolan L."/>
        </authorList>
    </citation>
    <scope>NUCLEOTIDE SEQUENCE [LARGE SCALE GENOMIC DNA]</scope>
    <source>
        <tissue evidence="2">Whole gametophyte</tissue>
    </source>
</reference>
<gene>
    <name evidence="2" type="ORF">AXG93_1390s1220</name>
</gene>
<evidence type="ECO:0000256" key="1">
    <source>
        <dbReference type="SAM" id="MobiDB-lite"/>
    </source>
</evidence>
<organism evidence="2 3">
    <name type="scientific">Marchantia polymorpha subsp. ruderalis</name>
    <dbReference type="NCBI Taxonomy" id="1480154"/>
    <lineage>
        <taxon>Eukaryota</taxon>
        <taxon>Viridiplantae</taxon>
        <taxon>Streptophyta</taxon>
        <taxon>Embryophyta</taxon>
        <taxon>Marchantiophyta</taxon>
        <taxon>Marchantiopsida</taxon>
        <taxon>Marchantiidae</taxon>
        <taxon>Marchantiales</taxon>
        <taxon>Marchantiaceae</taxon>
        <taxon>Marchantia</taxon>
    </lineage>
</organism>
<dbReference type="EMBL" id="LVLJ01001517">
    <property type="protein sequence ID" value="OAE29139.1"/>
    <property type="molecule type" value="Genomic_DNA"/>
</dbReference>
<feature type="compositionally biased region" description="Basic and acidic residues" evidence="1">
    <location>
        <begin position="124"/>
        <end position="148"/>
    </location>
</feature>
<comment type="caution">
    <text evidence="2">The sequence shown here is derived from an EMBL/GenBank/DDBJ whole genome shotgun (WGS) entry which is preliminary data.</text>
</comment>
<evidence type="ECO:0000313" key="2">
    <source>
        <dbReference type="EMBL" id="OAE29139.1"/>
    </source>
</evidence>